<dbReference type="GO" id="GO:0004180">
    <property type="term" value="F:carboxypeptidase activity"/>
    <property type="evidence" value="ECO:0007669"/>
    <property type="project" value="UniProtKB-ARBA"/>
</dbReference>
<dbReference type="GO" id="GO:0016740">
    <property type="term" value="F:transferase activity"/>
    <property type="evidence" value="ECO:0007669"/>
    <property type="project" value="UniProtKB-KW"/>
</dbReference>
<keyword evidence="8" id="KW-0732">Signal</keyword>
<dbReference type="AlphaFoldDB" id="A0A6N6RY67"/>
<evidence type="ECO:0000256" key="4">
    <source>
        <dbReference type="ARBA" id="ARBA00022960"/>
    </source>
</evidence>
<gene>
    <name evidence="10" type="ORF">F8B77_00385</name>
</gene>
<evidence type="ECO:0000256" key="1">
    <source>
        <dbReference type="ARBA" id="ARBA00004752"/>
    </source>
</evidence>
<protein>
    <submittedName>
        <fullName evidence="10">L,D-transpeptidase family protein</fullName>
    </submittedName>
</protein>
<dbReference type="InterPro" id="IPR038063">
    <property type="entry name" value="Transpep_catalytic_dom"/>
</dbReference>
<dbReference type="InterPro" id="IPR036366">
    <property type="entry name" value="PGBDSf"/>
</dbReference>
<proteinExistence type="inferred from homology"/>
<dbReference type="InterPro" id="IPR002477">
    <property type="entry name" value="Peptidoglycan-bd-like"/>
</dbReference>
<evidence type="ECO:0000256" key="8">
    <source>
        <dbReference type="SAM" id="SignalP"/>
    </source>
</evidence>
<dbReference type="Proteomes" id="UP000434870">
    <property type="component" value="Unassembled WGS sequence"/>
</dbReference>
<dbReference type="Gene3D" id="2.40.440.10">
    <property type="entry name" value="L,D-transpeptidase catalytic domain-like"/>
    <property type="match status" value="1"/>
</dbReference>
<dbReference type="PANTHER" id="PTHR41533:SF1">
    <property type="entry name" value="L,D-TRANSPEPTIDASE YCBB-RELATED"/>
    <property type="match status" value="1"/>
</dbReference>
<sequence length="519" mass="61179">MVRVIILFSVFLILMPLNAQALTQASRYIDQQEAQLFYPELVSRFYQNEQLKWYSPKARKNLENQLALLVLADLNNALEQRYYHLQNSKELEYDILATDTLIYLLTYQSKIPKRGSGWFFGSRLDEHIGEPHPQVISSINTAFTGERLDYLTKTLAPNSEMYEEFYGQLFSYYDPYGEPIEKLTSSKLIRPNQEISYVSLVNRLYVAGELTKEESRELLSHDNGLYNLELVDVIKRFQKRHGLLPDGIIGPKTKYWLNMSAKERVRIMALNIQRLRLWENKKARFVLVNIPSYEMQYWKEDELLFHSKVIVGKLARKTPLFSTYLNSIVFNPSWKVPTKIMKEDILPKAYNDKGFLQAQNFEIVPTWLSDEVIPIEDIDWEQMSIETFPYKLRQKSGDSNALGRYKFNTPNRNAIYLHDTPSKSLFRKQTRAYSSGCIRVERASEFAQLLMKESHFSKKEYHNYHQLPETKEAILSQTISVYTIYQTAWIDEKNQVQFRDDIYEYDKWSKSKKLTNNLH</sequence>
<evidence type="ECO:0000256" key="7">
    <source>
        <dbReference type="PROSITE-ProRule" id="PRU01373"/>
    </source>
</evidence>
<evidence type="ECO:0000313" key="11">
    <source>
        <dbReference type="Proteomes" id="UP000434870"/>
    </source>
</evidence>
<dbReference type="GO" id="GO:0009252">
    <property type="term" value="P:peptidoglycan biosynthetic process"/>
    <property type="evidence" value="ECO:0007669"/>
    <property type="project" value="UniProtKB-UniPathway"/>
</dbReference>
<comment type="similarity">
    <text evidence="2">Belongs to the YkuD family.</text>
</comment>
<dbReference type="Pfam" id="PF03734">
    <property type="entry name" value="YkuD"/>
    <property type="match status" value="1"/>
</dbReference>
<name>A0A6N6RY67_9GAMM</name>
<dbReference type="InterPro" id="IPR005490">
    <property type="entry name" value="LD_TPept_cat_dom"/>
</dbReference>
<dbReference type="EMBL" id="WBVP01000001">
    <property type="protein sequence ID" value="KAB2826354.1"/>
    <property type="molecule type" value="Genomic_DNA"/>
</dbReference>
<feature type="chain" id="PRO_5027109289" evidence="8">
    <location>
        <begin position="22"/>
        <end position="519"/>
    </location>
</feature>
<dbReference type="Pfam" id="PF01471">
    <property type="entry name" value="PG_binding_1"/>
    <property type="match status" value="1"/>
</dbReference>
<dbReference type="GO" id="GO:0071555">
    <property type="term" value="P:cell wall organization"/>
    <property type="evidence" value="ECO:0007669"/>
    <property type="project" value="UniProtKB-UniRule"/>
</dbReference>
<keyword evidence="4 7" id="KW-0133">Cell shape</keyword>
<dbReference type="InterPro" id="IPR036365">
    <property type="entry name" value="PGBD-like_sf"/>
</dbReference>
<dbReference type="RefSeq" id="WP_151652744.1">
    <property type="nucleotide sequence ID" value="NZ_WBVP01000001.1"/>
</dbReference>
<feature type="signal peptide" evidence="8">
    <location>
        <begin position="1"/>
        <end position="21"/>
    </location>
</feature>
<reference evidence="10 11" key="1">
    <citation type="submission" date="2019-09" db="EMBL/GenBank/DDBJ databases">
        <title>Genome of Aliivibrio finisterrensis LMG 23869 (type strain).</title>
        <authorList>
            <person name="Bowman J.P."/>
        </authorList>
    </citation>
    <scope>NUCLEOTIDE SEQUENCE [LARGE SCALE GENOMIC DNA]</scope>
    <source>
        <strain evidence="10 11">LMG 23869</strain>
    </source>
</reference>
<dbReference type="PROSITE" id="PS52029">
    <property type="entry name" value="LD_TPASE"/>
    <property type="match status" value="1"/>
</dbReference>
<keyword evidence="5 7" id="KW-0573">Peptidoglycan synthesis</keyword>
<feature type="domain" description="L,D-TPase catalytic" evidence="9">
    <location>
        <begin position="284"/>
        <end position="459"/>
    </location>
</feature>
<evidence type="ECO:0000313" key="10">
    <source>
        <dbReference type="EMBL" id="KAB2826354.1"/>
    </source>
</evidence>
<comment type="pathway">
    <text evidence="1 7">Cell wall biogenesis; peptidoglycan biosynthesis.</text>
</comment>
<keyword evidence="6 7" id="KW-0961">Cell wall biogenesis/degradation</keyword>
<dbReference type="CDD" id="cd16913">
    <property type="entry name" value="YkuD_like"/>
    <property type="match status" value="1"/>
</dbReference>
<evidence type="ECO:0000256" key="2">
    <source>
        <dbReference type="ARBA" id="ARBA00005992"/>
    </source>
</evidence>
<organism evidence="10 11">
    <name type="scientific">Aliivibrio finisterrensis</name>
    <dbReference type="NCBI Taxonomy" id="511998"/>
    <lineage>
        <taxon>Bacteria</taxon>
        <taxon>Pseudomonadati</taxon>
        <taxon>Pseudomonadota</taxon>
        <taxon>Gammaproteobacteria</taxon>
        <taxon>Vibrionales</taxon>
        <taxon>Vibrionaceae</taxon>
        <taxon>Aliivibrio</taxon>
    </lineage>
</organism>
<accession>A0A6N6RY67</accession>
<evidence type="ECO:0000259" key="9">
    <source>
        <dbReference type="PROSITE" id="PS52029"/>
    </source>
</evidence>
<keyword evidence="3" id="KW-0808">Transferase</keyword>
<evidence type="ECO:0000256" key="5">
    <source>
        <dbReference type="ARBA" id="ARBA00022984"/>
    </source>
</evidence>
<dbReference type="UniPathway" id="UPA00219"/>
<dbReference type="SUPFAM" id="SSF141523">
    <property type="entry name" value="L,D-transpeptidase catalytic domain-like"/>
    <property type="match status" value="1"/>
</dbReference>
<evidence type="ECO:0000256" key="6">
    <source>
        <dbReference type="ARBA" id="ARBA00023316"/>
    </source>
</evidence>
<feature type="active site" description="Nucleophile" evidence="7">
    <location>
        <position position="437"/>
    </location>
</feature>
<comment type="caution">
    <text evidence="10">The sequence shown here is derived from an EMBL/GenBank/DDBJ whole genome shotgun (WGS) entry which is preliminary data.</text>
</comment>
<dbReference type="GO" id="GO:0008360">
    <property type="term" value="P:regulation of cell shape"/>
    <property type="evidence" value="ECO:0007669"/>
    <property type="project" value="UniProtKB-UniRule"/>
</dbReference>
<evidence type="ECO:0000256" key="3">
    <source>
        <dbReference type="ARBA" id="ARBA00022679"/>
    </source>
</evidence>
<dbReference type="PANTHER" id="PTHR41533">
    <property type="entry name" value="L,D-TRANSPEPTIDASE HI_1667-RELATED"/>
    <property type="match status" value="1"/>
</dbReference>
<dbReference type="SUPFAM" id="SSF47090">
    <property type="entry name" value="PGBD-like"/>
    <property type="match status" value="1"/>
</dbReference>
<dbReference type="InterPro" id="IPR052905">
    <property type="entry name" value="LD-transpeptidase_YkuD-like"/>
</dbReference>
<dbReference type="Gene3D" id="1.10.101.10">
    <property type="entry name" value="PGBD-like superfamily/PGBD"/>
    <property type="match status" value="1"/>
</dbReference>
<feature type="active site" description="Proton donor/acceptor" evidence="7">
    <location>
        <position position="418"/>
    </location>
</feature>